<protein>
    <submittedName>
        <fullName evidence="2">ATP-dependent DNA ligase</fullName>
    </submittedName>
</protein>
<proteinExistence type="predicted"/>
<gene>
    <name evidence="2" type="ORF">B5P24_01710</name>
</gene>
<evidence type="ECO:0000259" key="1">
    <source>
        <dbReference type="Pfam" id="PF25355"/>
    </source>
</evidence>
<dbReference type="AlphaFoldDB" id="A0A225C4Y9"/>
<evidence type="ECO:0000313" key="2">
    <source>
        <dbReference type="EMBL" id="OQJ61838.1"/>
    </source>
</evidence>
<keyword evidence="2" id="KW-0436">Ligase</keyword>
<name>A0A225C4Y9_9MICO</name>
<feature type="domain" description="DUF7882" evidence="1">
    <location>
        <begin position="1"/>
        <end position="96"/>
    </location>
</feature>
<dbReference type="Pfam" id="PF25355">
    <property type="entry name" value="DUF7882"/>
    <property type="match status" value="1"/>
</dbReference>
<dbReference type="GO" id="GO:0016874">
    <property type="term" value="F:ligase activity"/>
    <property type="evidence" value="ECO:0007669"/>
    <property type="project" value="UniProtKB-KW"/>
</dbReference>
<organism evidence="2 3">
    <name type="scientific">Clavibacter tessellarius</name>
    <dbReference type="NCBI Taxonomy" id="31965"/>
    <lineage>
        <taxon>Bacteria</taxon>
        <taxon>Bacillati</taxon>
        <taxon>Actinomycetota</taxon>
        <taxon>Actinomycetes</taxon>
        <taxon>Micrococcales</taxon>
        <taxon>Microbacteriaceae</taxon>
        <taxon>Clavibacter</taxon>
    </lineage>
</organism>
<dbReference type="OrthoDB" id="5123855at2"/>
<sequence length="107" mass="11892">MGHLVYDSHTRTEMDDRALAHLQIVILNKLRRKEAFAFSWKNPASEGDGRRTVWIAPEIPLEFVYLGGRAPSINMAWVEAMMLAANTSAGLHLVREPGPTPDHSPAS</sequence>
<dbReference type="InterPro" id="IPR057204">
    <property type="entry name" value="DUF7882"/>
</dbReference>
<keyword evidence="3" id="KW-1185">Reference proteome</keyword>
<dbReference type="RefSeq" id="WP_094126243.1">
    <property type="nucleotide sequence ID" value="NZ_CP040788.1"/>
</dbReference>
<accession>A0A225C4Y9</accession>
<evidence type="ECO:0000313" key="3">
    <source>
        <dbReference type="Proteomes" id="UP000215316"/>
    </source>
</evidence>
<comment type="caution">
    <text evidence="2">The sequence shown here is derived from an EMBL/GenBank/DDBJ whole genome shotgun (WGS) entry which is preliminary data.</text>
</comment>
<dbReference type="Proteomes" id="UP000215316">
    <property type="component" value="Unassembled WGS sequence"/>
</dbReference>
<dbReference type="EMBL" id="MZMQ01000001">
    <property type="protein sequence ID" value="OQJ61838.1"/>
    <property type="molecule type" value="Genomic_DNA"/>
</dbReference>
<reference evidence="2" key="1">
    <citation type="submission" date="2017-08" db="EMBL/GenBank/DDBJ databases">
        <title>Genomes of multiple Clavibacter strains from different subspecies.</title>
        <authorList>
            <person name="Yuan X.-K."/>
            <person name="Li X.-S."/>
            <person name="Nie J."/>
            <person name="De Boer S.H."/>
        </authorList>
    </citation>
    <scope>NUCLEOTIDE SEQUENCE [LARGE SCALE GENOMIC DNA]</scope>
    <source>
        <strain evidence="2">ATCC 33566</strain>
    </source>
</reference>